<dbReference type="InterPro" id="IPR004105">
    <property type="entry name" value="CheA-like_dim"/>
</dbReference>
<dbReference type="Gene3D" id="2.40.50.180">
    <property type="entry name" value="CheA-289, Domain 4"/>
    <property type="match status" value="1"/>
</dbReference>
<dbReference type="InterPro" id="IPR003594">
    <property type="entry name" value="HATPase_dom"/>
</dbReference>
<accession>A0AA48GNW9</accession>
<feature type="domain" description="CheW-like" evidence="9">
    <location>
        <begin position="749"/>
        <end position="888"/>
    </location>
</feature>
<protein>
    <recommendedName>
        <fullName evidence="2">histidine kinase</fullName>
        <ecNumber evidence="2">2.7.13.3</ecNumber>
    </recommendedName>
</protein>
<dbReference type="Gene3D" id="1.10.287.560">
    <property type="entry name" value="Histidine kinase CheA-like, homodimeric domain"/>
    <property type="match status" value="1"/>
</dbReference>
<dbReference type="InterPro" id="IPR037006">
    <property type="entry name" value="CheA-like_homodim_sf"/>
</dbReference>
<dbReference type="Pfam" id="PF01627">
    <property type="entry name" value="Hpt"/>
    <property type="match status" value="1"/>
</dbReference>
<dbReference type="InterPro" id="IPR002545">
    <property type="entry name" value="CheW-lke_dom"/>
</dbReference>
<reference evidence="12" key="1">
    <citation type="journal article" date="2023" name="Int. J. Syst. Evol. Microbiol.">
        <title>Mesoterricola silvestris gen. nov., sp. nov., Mesoterricola sediminis sp. nov., Geothrix oryzae sp. nov., Geothrix edaphica sp. nov., Geothrix rubra sp. nov., and Geothrix limicola sp. nov., six novel members of Acidobacteriota isolated from soils.</title>
        <authorList>
            <person name="Itoh H."/>
            <person name="Sugisawa Y."/>
            <person name="Mise K."/>
            <person name="Xu Z."/>
            <person name="Kuniyasu M."/>
            <person name="Ushijima N."/>
            <person name="Kawano K."/>
            <person name="Kobayashi E."/>
            <person name="Shiratori Y."/>
            <person name="Masuda Y."/>
            <person name="Senoo K."/>
        </authorList>
    </citation>
    <scope>NUCLEOTIDE SEQUENCE [LARGE SCALE GENOMIC DNA]</scope>
    <source>
        <strain evidence="12">W79</strain>
    </source>
</reference>
<dbReference type="SUPFAM" id="SSF50341">
    <property type="entry name" value="CheW-like"/>
    <property type="match status" value="2"/>
</dbReference>
<dbReference type="InterPro" id="IPR036890">
    <property type="entry name" value="HATPase_C_sf"/>
</dbReference>
<evidence type="ECO:0000256" key="2">
    <source>
        <dbReference type="ARBA" id="ARBA00012438"/>
    </source>
</evidence>
<dbReference type="SUPFAM" id="SSF47384">
    <property type="entry name" value="Homodimeric domain of signal transducing histidine kinase"/>
    <property type="match status" value="1"/>
</dbReference>
<sequence>MVSLADESIIADFVAESREHLGSIEPDLLAMEDLGAQVSQEVINRVFRAIHSLKGGAGFFAFEALKRLSHAMESVLMLVRDGKLHPTPDLMDTLFTGVDRLRAMLDDIHASDNVPCTAELAALDAILGGQGVNLSETVKGREKGSKRDFDLDAEGVRSALRRGMNLYHAIAYLHHDIKDQGLAPLAFLNNALSVGTCLDAFIDVEAIADLEHCLEQDLPVTLLFASVLEPELAALALRLPADQVKVLEVKALKESLKAKAKAAKPAEAPPAPAEAPAEAGPGERSEPRGPSAKEGGHETLRVRVDLLTNLMNLAGELVLGRNQLVRAIAEYRGEIPGLGAILQNVNQVTTEMQEGIMQTRMQPIGTVFSRFPRIIRDMSRQLGKQIEVRIEGAEVELDKSIVEMLVDPLTHIIRNCADHAIELPAERKKARKAPTGTIHLHAFHEGGQINIAVRDDGRGIDSRKVLDKAVAKGLVTKAQAAEMTEREIVHLVFAPGFSTAETVSDISGRGVGMDVVRTNVEKLGGHVEVETEVGLGTTVRLRLPLTLAIIPSMIVGVADHRFAIPQVNVVEFVWVKASEVTARIEQVQGALVLRLRDKLLPLVRLADVLGIPRVFSDPGTGERLPDRRDAIADRRGAGSQEDARDRDRRSDWRSDHNIIVLRVGKNQYGVIVDELFDIEEIVVKPLSTFIQGTKCFSGATILGDGRVIMILDAGGLSSAAQLHFSDLQAEELRRAEEERRSAALKASRRRSVILFEGARGERFAVPQDHVLRLERIVRSRIEFIGEREYIEYRGEGLPLLRLDRHLEVRPLDRNLEELFLVIPKVPGQDSTARPPAGILISEILDALDVEVELKQVEFQGPGLLGSAVVQDHLTLFLDPVNLLRAAGLMGGDAA</sequence>
<keyword evidence="12" id="KW-1185">Reference proteome</keyword>
<dbReference type="FunFam" id="3.30.565.10:FF:000016">
    <property type="entry name" value="Chemotaxis protein CheA, putative"/>
    <property type="match status" value="1"/>
</dbReference>
<dbReference type="InterPro" id="IPR008207">
    <property type="entry name" value="Sig_transdc_His_kin_Hpt_dom"/>
</dbReference>
<comment type="catalytic activity">
    <reaction evidence="1">
        <text>ATP + protein L-histidine = ADP + protein N-phospho-L-histidine.</text>
        <dbReference type="EC" id="2.7.13.3"/>
    </reaction>
</comment>
<feature type="domain" description="HPt" evidence="10">
    <location>
        <begin position="2"/>
        <end position="108"/>
    </location>
</feature>
<evidence type="ECO:0000313" key="12">
    <source>
        <dbReference type="Proteomes" id="UP001238179"/>
    </source>
</evidence>
<evidence type="ECO:0000256" key="1">
    <source>
        <dbReference type="ARBA" id="ARBA00000085"/>
    </source>
</evidence>
<evidence type="ECO:0000256" key="7">
    <source>
        <dbReference type="SAM" id="MobiDB-lite"/>
    </source>
</evidence>
<dbReference type="SMART" id="SM00073">
    <property type="entry name" value="HPT"/>
    <property type="match status" value="1"/>
</dbReference>
<keyword evidence="5" id="KW-0418">Kinase</keyword>
<name>A0AA48GNW9_9BACT</name>
<gene>
    <name evidence="11" type="ORF">METEAL_25530</name>
</gene>
<dbReference type="Pfam" id="PF01584">
    <property type="entry name" value="CheW"/>
    <property type="match status" value="3"/>
</dbReference>
<keyword evidence="3 6" id="KW-0597">Phosphoprotein</keyword>
<feature type="modified residue" description="Phosphohistidine" evidence="6">
    <location>
        <position position="51"/>
    </location>
</feature>
<dbReference type="InterPro" id="IPR051315">
    <property type="entry name" value="Bact_Chemotaxis_CheA"/>
</dbReference>
<dbReference type="GO" id="GO:0000155">
    <property type="term" value="F:phosphorelay sensor kinase activity"/>
    <property type="evidence" value="ECO:0007669"/>
    <property type="project" value="InterPro"/>
</dbReference>
<dbReference type="AlphaFoldDB" id="A0AA48GNW9"/>
<dbReference type="KEGG" id="msil:METEAL_25530"/>
<feature type="domain" description="CheW-like" evidence="9">
    <location>
        <begin position="549"/>
        <end position="722"/>
    </location>
</feature>
<dbReference type="PRINTS" id="PR00344">
    <property type="entry name" value="BCTRLSENSOR"/>
</dbReference>
<dbReference type="CDD" id="cd00731">
    <property type="entry name" value="CheA_reg"/>
    <property type="match status" value="1"/>
</dbReference>
<dbReference type="Gene3D" id="3.30.565.10">
    <property type="entry name" value="Histidine kinase-like ATPase, C-terminal domain"/>
    <property type="match status" value="1"/>
</dbReference>
<feature type="domain" description="Histidine kinase" evidence="8">
    <location>
        <begin position="345"/>
        <end position="547"/>
    </location>
</feature>
<feature type="compositionally biased region" description="Basic and acidic residues" evidence="7">
    <location>
        <begin position="623"/>
        <end position="649"/>
    </location>
</feature>
<organism evidence="11 12">
    <name type="scientific">Mesoterricola silvestris</name>
    <dbReference type="NCBI Taxonomy" id="2927979"/>
    <lineage>
        <taxon>Bacteria</taxon>
        <taxon>Pseudomonadati</taxon>
        <taxon>Acidobacteriota</taxon>
        <taxon>Holophagae</taxon>
        <taxon>Holophagales</taxon>
        <taxon>Holophagaceae</taxon>
        <taxon>Mesoterricola</taxon>
    </lineage>
</organism>
<dbReference type="InterPro" id="IPR005467">
    <property type="entry name" value="His_kinase_dom"/>
</dbReference>
<evidence type="ECO:0000259" key="8">
    <source>
        <dbReference type="PROSITE" id="PS50109"/>
    </source>
</evidence>
<dbReference type="Pfam" id="PF02518">
    <property type="entry name" value="HATPase_c"/>
    <property type="match status" value="1"/>
</dbReference>
<dbReference type="Gene3D" id="2.30.30.40">
    <property type="entry name" value="SH3 Domains"/>
    <property type="match status" value="1"/>
</dbReference>
<dbReference type="GO" id="GO:0006935">
    <property type="term" value="P:chemotaxis"/>
    <property type="evidence" value="ECO:0007669"/>
    <property type="project" value="InterPro"/>
</dbReference>
<dbReference type="RefSeq" id="WP_316412031.1">
    <property type="nucleotide sequence ID" value="NZ_AP027080.1"/>
</dbReference>
<dbReference type="PROSITE" id="PS50851">
    <property type="entry name" value="CHEW"/>
    <property type="match status" value="2"/>
</dbReference>
<evidence type="ECO:0000313" key="11">
    <source>
        <dbReference type="EMBL" id="BDU73379.1"/>
    </source>
</evidence>
<dbReference type="InterPro" id="IPR036641">
    <property type="entry name" value="HPT_dom_sf"/>
</dbReference>
<dbReference type="EC" id="2.7.13.3" evidence="2"/>
<keyword evidence="4" id="KW-0808">Transferase</keyword>
<dbReference type="GO" id="GO:0005737">
    <property type="term" value="C:cytoplasm"/>
    <property type="evidence" value="ECO:0007669"/>
    <property type="project" value="InterPro"/>
</dbReference>
<feature type="region of interest" description="Disordered" evidence="7">
    <location>
        <begin position="261"/>
        <end position="297"/>
    </location>
</feature>
<dbReference type="SMART" id="SM01231">
    <property type="entry name" value="H-kinase_dim"/>
    <property type="match status" value="1"/>
</dbReference>
<dbReference type="InterPro" id="IPR036061">
    <property type="entry name" value="CheW-like_dom_sf"/>
</dbReference>
<dbReference type="InterPro" id="IPR004358">
    <property type="entry name" value="Sig_transdc_His_kin-like_C"/>
</dbReference>
<dbReference type="SUPFAM" id="SSF47226">
    <property type="entry name" value="Histidine-containing phosphotransfer domain, HPT domain"/>
    <property type="match status" value="1"/>
</dbReference>
<evidence type="ECO:0000259" key="9">
    <source>
        <dbReference type="PROSITE" id="PS50851"/>
    </source>
</evidence>
<dbReference type="EMBL" id="AP027080">
    <property type="protein sequence ID" value="BDU73379.1"/>
    <property type="molecule type" value="Genomic_DNA"/>
</dbReference>
<evidence type="ECO:0000256" key="5">
    <source>
        <dbReference type="ARBA" id="ARBA00022777"/>
    </source>
</evidence>
<dbReference type="SUPFAM" id="SSF55874">
    <property type="entry name" value="ATPase domain of HSP90 chaperone/DNA topoisomerase II/histidine kinase"/>
    <property type="match status" value="1"/>
</dbReference>
<proteinExistence type="predicted"/>
<dbReference type="Gene3D" id="1.20.120.160">
    <property type="entry name" value="HPT domain"/>
    <property type="match status" value="1"/>
</dbReference>
<dbReference type="PROSITE" id="PS50894">
    <property type="entry name" value="HPT"/>
    <property type="match status" value="1"/>
</dbReference>
<dbReference type="PANTHER" id="PTHR43395:SF1">
    <property type="entry name" value="CHEMOTAXIS PROTEIN CHEA"/>
    <property type="match status" value="1"/>
</dbReference>
<dbReference type="PANTHER" id="PTHR43395">
    <property type="entry name" value="SENSOR HISTIDINE KINASE CHEA"/>
    <property type="match status" value="1"/>
</dbReference>
<dbReference type="CDD" id="cd00088">
    <property type="entry name" value="HPT"/>
    <property type="match status" value="1"/>
</dbReference>
<evidence type="ECO:0000256" key="6">
    <source>
        <dbReference type="PROSITE-ProRule" id="PRU00110"/>
    </source>
</evidence>
<evidence type="ECO:0000256" key="3">
    <source>
        <dbReference type="ARBA" id="ARBA00022553"/>
    </source>
</evidence>
<dbReference type="Proteomes" id="UP001238179">
    <property type="component" value="Chromosome"/>
</dbReference>
<dbReference type="Pfam" id="PF02895">
    <property type="entry name" value="H-kinase_dim"/>
    <property type="match status" value="1"/>
</dbReference>
<dbReference type="PROSITE" id="PS50109">
    <property type="entry name" value="HIS_KIN"/>
    <property type="match status" value="1"/>
</dbReference>
<dbReference type="CDD" id="cd16916">
    <property type="entry name" value="HATPase_CheA-like"/>
    <property type="match status" value="1"/>
</dbReference>
<evidence type="ECO:0000256" key="4">
    <source>
        <dbReference type="ARBA" id="ARBA00022679"/>
    </source>
</evidence>
<dbReference type="InterPro" id="IPR036097">
    <property type="entry name" value="HisK_dim/P_sf"/>
</dbReference>
<dbReference type="SMART" id="SM00387">
    <property type="entry name" value="HATPase_c"/>
    <property type="match status" value="1"/>
</dbReference>
<evidence type="ECO:0000259" key="10">
    <source>
        <dbReference type="PROSITE" id="PS50894"/>
    </source>
</evidence>
<dbReference type="SMART" id="SM00260">
    <property type="entry name" value="CheW"/>
    <property type="match status" value="1"/>
</dbReference>
<feature type="region of interest" description="Disordered" evidence="7">
    <location>
        <begin position="620"/>
        <end position="649"/>
    </location>
</feature>